<dbReference type="Proteomes" id="UP001383192">
    <property type="component" value="Unassembled WGS sequence"/>
</dbReference>
<feature type="compositionally biased region" description="Basic and acidic residues" evidence="1">
    <location>
        <begin position="161"/>
        <end position="170"/>
    </location>
</feature>
<dbReference type="EMBL" id="JAYKXP010000014">
    <property type="protein sequence ID" value="KAK7050888.1"/>
    <property type="molecule type" value="Genomic_DNA"/>
</dbReference>
<dbReference type="GO" id="GO:0008270">
    <property type="term" value="F:zinc ion binding"/>
    <property type="evidence" value="ECO:0007669"/>
    <property type="project" value="InterPro"/>
</dbReference>
<evidence type="ECO:0008006" key="4">
    <source>
        <dbReference type="Google" id="ProtNLM"/>
    </source>
</evidence>
<organism evidence="2 3">
    <name type="scientific">Paramarasmius palmivorus</name>
    <dbReference type="NCBI Taxonomy" id="297713"/>
    <lineage>
        <taxon>Eukaryota</taxon>
        <taxon>Fungi</taxon>
        <taxon>Dikarya</taxon>
        <taxon>Basidiomycota</taxon>
        <taxon>Agaricomycotina</taxon>
        <taxon>Agaricomycetes</taxon>
        <taxon>Agaricomycetidae</taxon>
        <taxon>Agaricales</taxon>
        <taxon>Marasmiineae</taxon>
        <taxon>Marasmiaceae</taxon>
        <taxon>Paramarasmius</taxon>
    </lineage>
</organism>
<reference evidence="2 3" key="1">
    <citation type="submission" date="2024-01" db="EMBL/GenBank/DDBJ databases">
        <title>A draft genome for a cacao thread blight-causing isolate of Paramarasmius palmivorus.</title>
        <authorList>
            <person name="Baruah I.K."/>
            <person name="Bukari Y."/>
            <person name="Amoako-Attah I."/>
            <person name="Meinhardt L.W."/>
            <person name="Bailey B.A."/>
            <person name="Cohen S.P."/>
        </authorList>
    </citation>
    <scope>NUCLEOTIDE SEQUENCE [LARGE SCALE GENOMIC DNA]</scope>
    <source>
        <strain evidence="2 3">GH-12</strain>
    </source>
</reference>
<feature type="compositionally biased region" description="Acidic residues" evidence="1">
    <location>
        <begin position="110"/>
        <end position="121"/>
    </location>
</feature>
<dbReference type="GO" id="GO:0003677">
    <property type="term" value="F:DNA binding"/>
    <property type="evidence" value="ECO:0007669"/>
    <property type="project" value="InterPro"/>
</dbReference>
<keyword evidence="3" id="KW-1185">Reference proteome</keyword>
<evidence type="ECO:0000256" key="1">
    <source>
        <dbReference type="SAM" id="MobiDB-lite"/>
    </source>
</evidence>
<feature type="compositionally biased region" description="Basic and acidic residues" evidence="1">
    <location>
        <begin position="1"/>
        <end position="14"/>
    </location>
</feature>
<gene>
    <name evidence="2" type="ORF">VNI00_005000</name>
</gene>
<protein>
    <recommendedName>
        <fullName evidence="4">PARP-type domain-containing protein</fullName>
    </recommendedName>
</protein>
<feature type="compositionally biased region" description="Acidic residues" evidence="1">
    <location>
        <begin position="84"/>
        <end position="94"/>
    </location>
</feature>
<evidence type="ECO:0000313" key="3">
    <source>
        <dbReference type="Proteomes" id="UP001383192"/>
    </source>
</evidence>
<sequence length="257" mass="29275">MKVVLERSHQDSKRQSKGGIWLSTNRNFPYSSWQHWGCTKSDVLLTMKKGLENGQNPHGLDRLTAEDRHKVMKVIGKIGRLPNIDDESDESDESDITKASLEARKKPEVDTDDDSGDDENMSEQVPANDQNPPSGSSLRKRKCEPTPLSPRTVRVRVRQNGTKDETHEPTSRAQASYKSSDLPRQRVKLPPRMALRDFCREYSISSEVFERLQALKIDGPHVLQFIKDEALNEHLSIGEVASLRYAEELWKEDIRAV</sequence>
<dbReference type="AlphaFoldDB" id="A0AAW0DEA5"/>
<feature type="region of interest" description="Disordered" evidence="1">
    <location>
        <begin position="81"/>
        <end position="183"/>
    </location>
</feature>
<accession>A0AAW0DEA5</accession>
<dbReference type="InterPro" id="IPR036957">
    <property type="entry name" value="Znf_PARP_sf"/>
</dbReference>
<feature type="region of interest" description="Disordered" evidence="1">
    <location>
        <begin position="1"/>
        <end position="21"/>
    </location>
</feature>
<evidence type="ECO:0000313" key="2">
    <source>
        <dbReference type="EMBL" id="KAK7050888.1"/>
    </source>
</evidence>
<dbReference type="Gene3D" id="3.30.1740.10">
    <property type="entry name" value="Zinc finger, PARP-type"/>
    <property type="match status" value="1"/>
</dbReference>
<name>A0AAW0DEA5_9AGAR</name>
<feature type="compositionally biased region" description="Polar residues" evidence="1">
    <location>
        <begin position="122"/>
        <end position="137"/>
    </location>
</feature>
<proteinExistence type="predicted"/>
<comment type="caution">
    <text evidence="2">The sequence shown here is derived from an EMBL/GenBank/DDBJ whole genome shotgun (WGS) entry which is preliminary data.</text>
</comment>